<reference evidence="2" key="1">
    <citation type="submission" date="2017-01" db="EMBL/GenBank/DDBJ databases">
        <authorList>
            <person name="Varghese N."/>
            <person name="Submissions S."/>
        </authorList>
    </citation>
    <scope>NUCLEOTIDE SEQUENCE [LARGE SCALE GENOMIC DNA]</scope>
    <source>
        <strain evidence="2">DSM 23145</strain>
    </source>
</reference>
<keyword evidence="2" id="KW-1185">Reference proteome</keyword>
<organism evidence="1 2">
    <name type="scientific">Kaistella chaponensis</name>
    <dbReference type="NCBI Taxonomy" id="713588"/>
    <lineage>
        <taxon>Bacteria</taxon>
        <taxon>Pseudomonadati</taxon>
        <taxon>Bacteroidota</taxon>
        <taxon>Flavobacteriia</taxon>
        <taxon>Flavobacteriales</taxon>
        <taxon>Weeksellaceae</taxon>
        <taxon>Chryseobacterium group</taxon>
        <taxon>Kaistella</taxon>
    </lineage>
</organism>
<evidence type="ECO:0000313" key="2">
    <source>
        <dbReference type="Proteomes" id="UP000185839"/>
    </source>
</evidence>
<dbReference type="EMBL" id="FTOI01000001">
    <property type="protein sequence ID" value="SIS45449.1"/>
    <property type="molecule type" value="Genomic_DNA"/>
</dbReference>
<dbReference type="Proteomes" id="UP000185839">
    <property type="component" value="Unassembled WGS sequence"/>
</dbReference>
<gene>
    <name evidence="1" type="ORF">SAMN05421789_101225</name>
</gene>
<dbReference type="RefSeq" id="WP_159436410.1">
    <property type="nucleotide sequence ID" value="NZ_FTOI01000001.1"/>
</dbReference>
<accession>A0A1N7J813</accession>
<proteinExistence type="predicted"/>
<name>A0A1N7J813_9FLAO</name>
<dbReference type="AlphaFoldDB" id="A0A1N7J813"/>
<evidence type="ECO:0000313" key="1">
    <source>
        <dbReference type="EMBL" id="SIS45449.1"/>
    </source>
</evidence>
<sequence length="56" mass="6470">MKHSSFVMIQNPIAVIQRVFAVDQNLFVMKQGVFGLKQEINEPNHCVNGELQREKQ</sequence>
<protein>
    <submittedName>
        <fullName evidence="1">Uncharacterized protein</fullName>
    </submittedName>
</protein>